<reference evidence="2" key="1">
    <citation type="journal article" date="2019" name="Int. J. Syst. Evol. Microbiol.">
        <title>The Global Catalogue of Microorganisms (GCM) 10K type strain sequencing project: providing services to taxonomists for standard genome sequencing and annotation.</title>
        <authorList>
            <consortium name="The Broad Institute Genomics Platform"/>
            <consortium name="The Broad Institute Genome Sequencing Center for Infectious Disease"/>
            <person name="Wu L."/>
            <person name="Ma J."/>
        </authorList>
    </citation>
    <scope>NUCLEOTIDE SEQUENCE [LARGE SCALE GENOMIC DNA]</scope>
    <source>
        <strain evidence="2">JCM 31921</strain>
    </source>
</reference>
<evidence type="ECO:0000313" key="2">
    <source>
        <dbReference type="Proteomes" id="UP001501410"/>
    </source>
</evidence>
<sequence>MEASKLRKVFIDGLPQELVSKLTKIHHQIIDEGIEKVLDGSINLNGSIPKTDHEIFVALGLHFVTAATSLEGVIKGVREAFPNEPLNININYRDETHEFKFDSLNS</sequence>
<gene>
    <name evidence="1" type="ORF">GCM10023092_25500</name>
</gene>
<proteinExistence type="predicted"/>
<comment type="caution">
    <text evidence="1">The sequence shown here is derived from an EMBL/GenBank/DDBJ whole genome shotgun (WGS) entry which is preliminary data.</text>
</comment>
<evidence type="ECO:0000313" key="1">
    <source>
        <dbReference type="EMBL" id="GAA4457974.1"/>
    </source>
</evidence>
<name>A0ABP8MZL8_9BACT</name>
<protein>
    <submittedName>
        <fullName evidence="1">Uncharacterized protein</fullName>
    </submittedName>
</protein>
<organism evidence="1 2">
    <name type="scientific">Rurimicrobium arvi</name>
    <dbReference type="NCBI Taxonomy" id="2049916"/>
    <lineage>
        <taxon>Bacteria</taxon>
        <taxon>Pseudomonadati</taxon>
        <taxon>Bacteroidota</taxon>
        <taxon>Chitinophagia</taxon>
        <taxon>Chitinophagales</taxon>
        <taxon>Chitinophagaceae</taxon>
        <taxon>Rurimicrobium</taxon>
    </lineage>
</organism>
<keyword evidence="2" id="KW-1185">Reference proteome</keyword>
<dbReference type="EMBL" id="BAABEZ010000024">
    <property type="protein sequence ID" value="GAA4457974.1"/>
    <property type="molecule type" value="Genomic_DNA"/>
</dbReference>
<accession>A0ABP8MZL8</accession>
<dbReference type="Proteomes" id="UP001501410">
    <property type="component" value="Unassembled WGS sequence"/>
</dbReference>
<dbReference type="RefSeq" id="WP_344827841.1">
    <property type="nucleotide sequence ID" value="NZ_BAABEZ010000024.1"/>
</dbReference>